<dbReference type="SMART" id="SM01130">
    <property type="entry name" value="DHDPS"/>
    <property type="match status" value="1"/>
</dbReference>
<dbReference type="Proteomes" id="UP000249185">
    <property type="component" value="Unassembled WGS sequence"/>
</dbReference>
<dbReference type="InterPro" id="IPR002220">
    <property type="entry name" value="DapA-like"/>
</dbReference>
<evidence type="ECO:0000313" key="2">
    <source>
        <dbReference type="EMBL" id="PZQ47316.1"/>
    </source>
</evidence>
<organism evidence="2 3">
    <name type="scientific">Rhodovulum sulfidophilum</name>
    <name type="common">Rhodobacter sulfidophilus</name>
    <dbReference type="NCBI Taxonomy" id="35806"/>
    <lineage>
        <taxon>Bacteria</taxon>
        <taxon>Pseudomonadati</taxon>
        <taxon>Pseudomonadota</taxon>
        <taxon>Alphaproteobacteria</taxon>
        <taxon>Rhodobacterales</taxon>
        <taxon>Paracoccaceae</taxon>
        <taxon>Rhodovulum</taxon>
    </lineage>
</organism>
<evidence type="ECO:0000256" key="1">
    <source>
        <dbReference type="ARBA" id="ARBA00023239"/>
    </source>
</evidence>
<accession>A0A2W5N1P1</accession>
<name>A0A2W5N1P1_RHOSU</name>
<dbReference type="EMBL" id="QFPW01000017">
    <property type="protein sequence ID" value="PZQ47316.1"/>
    <property type="molecule type" value="Genomic_DNA"/>
</dbReference>
<reference evidence="2 3" key="1">
    <citation type="submission" date="2017-08" db="EMBL/GenBank/DDBJ databases">
        <title>Infants hospitalized years apart are colonized by the same room-sourced microbial strains.</title>
        <authorList>
            <person name="Brooks B."/>
            <person name="Olm M.R."/>
            <person name="Firek B.A."/>
            <person name="Baker R."/>
            <person name="Thomas B.C."/>
            <person name="Morowitz M.J."/>
            <person name="Banfield J.F."/>
        </authorList>
    </citation>
    <scope>NUCLEOTIDE SEQUENCE [LARGE SCALE GENOMIC DNA]</scope>
    <source>
        <strain evidence="2">S2_005_002_R2_34</strain>
    </source>
</reference>
<dbReference type="CDD" id="cd00408">
    <property type="entry name" value="DHDPS-like"/>
    <property type="match status" value="1"/>
</dbReference>
<gene>
    <name evidence="2" type="ORF">DI556_17755</name>
</gene>
<protein>
    <submittedName>
        <fullName evidence="2">Dihydrodipicolinate synthase family protein</fullName>
    </submittedName>
</protein>
<comment type="caution">
    <text evidence="2">The sequence shown here is derived from an EMBL/GenBank/DDBJ whole genome shotgun (WGS) entry which is preliminary data.</text>
</comment>
<dbReference type="AlphaFoldDB" id="A0A2W5N1P1"/>
<keyword evidence="1" id="KW-0456">Lyase</keyword>
<dbReference type="Gene3D" id="3.20.20.70">
    <property type="entry name" value="Aldolase class I"/>
    <property type="match status" value="1"/>
</dbReference>
<proteinExistence type="predicted"/>
<dbReference type="SUPFAM" id="SSF51569">
    <property type="entry name" value="Aldolase"/>
    <property type="match status" value="1"/>
</dbReference>
<dbReference type="GO" id="GO:0016829">
    <property type="term" value="F:lyase activity"/>
    <property type="evidence" value="ECO:0007669"/>
    <property type="project" value="UniProtKB-KW"/>
</dbReference>
<dbReference type="InterPro" id="IPR013785">
    <property type="entry name" value="Aldolase_TIM"/>
</dbReference>
<evidence type="ECO:0000313" key="3">
    <source>
        <dbReference type="Proteomes" id="UP000249185"/>
    </source>
</evidence>
<sequence length="313" mass="32654">MAPRPLTPSDFARSVVAVPPIALDAAGRVATETNRRLMAHIAGGGVTTLLYGGNANLYHYGAALYREALETLHADCPAGARILFSIGPDFGKAMDQIAEVRRAGVVDVMLLPTAFPSDSRGVAEGARRLANALGNGIVLYLKRDGYLDPEALGQLVAEGSVSFVKYAVERDDATTDAYLDAVLAAVGVEKVASGMGETPIRDHLGTRRLATYTSGAVCVAPAAANELLALYRAGRAEEALRLGAPFLEFERLRMEHGGIQVLHDTIGLAGLGDCGPLAPMLSNLTDAAKAAIRPVIAELIAAEAAASGRRLAA</sequence>